<dbReference type="GO" id="GO:0071111">
    <property type="term" value="F:cyclic-guanylate-specific phosphodiesterase activity"/>
    <property type="evidence" value="ECO:0007669"/>
    <property type="project" value="InterPro"/>
</dbReference>
<dbReference type="STRING" id="415747.SAMN03097708_02579"/>
<gene>
    <name evidence="4" type="ORF">SAMN03097708_02579</name>
</gene>
<protein>
    <submittedName>
        <fullName evidence="4">Diguanylate cyclase/phosphodiesterase</fullName>
    </submittedName>
</protein>
<dbReference type="InterPro" id="IPR029151">
    <property type="entry name" value="Sensor-like_sf"/>
</dbReference>
<dbReference type="PROSITE" id="PS50887">
    <property type="entry name" value="GGDEF"/>
    <property type="match status" value="1"/>
</dbReference>
<feature type="domain" description="EAL" evidence="2">
    <location>
        <begin position="533"/>
        <end position="786"/>
    </location>
</feature>
<dbReference type="NCBIfam" id="TIGR00254">
    <property type="entry name" value="GGDEF"/>
    <property type="match status" value="1"/>
</dbReference>
<dbReference type="OrthoDB" id="9804951at2"/>
<dbReference type="Gene3D" id="3.20.20.450">
    <property type="entry name" value="EAL domain"/>
    <property type="match status" value="1"/>
</dbReference>
<keyword evidence="1" id="KW-0812">Transmembrane</keyword>
<dbReference type="Gene3D" id="3.30.450.20">
    <property type="entry name" value="PAS domain"/>
    <property type="match status" value="1"/>
</dbReference>
<dbReference type="InterPro" id="IPR000160">
    <property type="entry name" value="GGDEF_dom"/>
</dbReference>
<dbReference type="AlphaFoldDB" id="A0A1G5QQZ5"/>
<dbReference type="SMART" id="SM00267">
    <property type="entry name" value="GGDEF"/>
    <property type="match status" value="1"/>
</dbReference>
<dbReference type="Pfam" id="PF14827">
    <property type="entry name" value="dCache_3"/>
    <property type="match status" value="1"/>
</dbReference>
<dbReference type="EMBL" id="FMWD01000008">
    <property type="protein sequence ID" value="SCZ64177.1"/>
    <property type="molecule type" value="Genomic_DNA"/>
</dbReference>
<accession>A0A1G5QQZ5</accession>
<dbReference type="Gene3D" id="3.30.70.270">
    <property type="match status" value="1"/>
</dbReference>
<dbReference type="RefSeq" id="WP_092997887.1">
    <property type="nucleotide sequence ID" value="NZ_FMWD01000008.1"/>
</dbReference>
<evidence type="ECO:0000259" key="3">
    <source>
        <dbReference type="PROSITE" id="PS50887"/>
    </source>
</evidence>
<dbReference type="InterPro" id="IPR029787">
    <property type="entry name" value="Nucleotide_cyclase"/>
</dbReference>
<keyword evidence="1" id="KW-1133">Transmembrane helix</keyword>
<feature type="transmembrane region" description="Helical" evidence="1">
    <location>
        <begin position="12"/>
        <end position="32"/>
    </location>
</feature>
<evidence type="ECO:0000313" key="4">
    <source>
        <dbReference type="EMBL" id="SCZ64177.1"/>
    </source>
</evidence>
<dbReference type="CDD" id="cd01949">
    <property type="entry name" value="GGDEF"/>
    <property type="match status" value="1"/>
</dbReference>
<dbReference type="InterPro" id="IPR043128">
    <property type="entry name" value="Rev_trsase/Diguanyl_cyclase"/>
</dbReference>
<dbReference type="SUPFAM" id="SSF141868">
    <property type="entry name" value="EAL domain-like"/>
    <property type="match status" value="1"/>
</dbReference>
<dbReference type="SMART" id="SM00052">
    <property type="entry name" value="EAL"/>
    <property type="match status" value="1"/>
</dbReference>
<dbReference type="InterPro" id="IPR029150">
    <property type="entry name" value="dCache_3"/>
</dbReference>
<evidence type="ECO:0000256" key="1">
    <source>
        <dbReference type="SAM" id="Phobius"/>
    </source>
</evidence>
<dbReference type="InterPro" id="IPR050706">
    <property type="entry name" value="Cyclic-di-GMP_PDE-like"/>
</dbReference>
<name>A0A1G5QQZ5_9GAMM</name>
<dbReference type="Pfam" id="PF00563">
    <property type="entry name" value="EAL"/>
    <property type="match status" value="1"/>
</dbReference>
<sequence>MDDTVVNLKKTVLLPFVLGGLVLLAVLLFSIYREESSHIQQDFVDTRQTLGKVYRSFVDDHAGQLAVTLDLVAEDKALARAFAARDRERLQELASPLFDRLRERYRITHFYFHDADRVNFLRVHRPGRFGDVIDRFTAKSAEQSGEPAYGPELGPLGTFTLRGVLPWRHDGELLGYLEVGKEIGGLIPRLNRLFDLEIGVLIEKGYLAHADWEDGLQMLDRKPRWDLLDDEVLVSETGLMLPPAVLRNLTVRLRSQPDSTERLSLSNGQFIAGTIPLQDAGRREVGRLLLVRDITVRAAKSYAVFGYMVAASLLVGPMLFVLFFISLARAERQMKEWRQRVTEESGARMQLHEDHLRALERSAFYDTLTGLPNRKSLDEQLSRAVNVATGEGKRFILALLNIQRVNEINVTLGHETGDTLLRQVAERLEQGLPDALVVARAGGDEFAVALPAPGRTGAADVVTMIRHTLSPTFYVNDISLDMLANIGIAACPDDAGDAVTLLRRADVAMRQAKRRRENYAVYDSSLDPHSTRRLTLLGDLRQAIEEDRLELYYQPQVSMKENRVVAAEALVRWTHPQWGPISPAEFIPIAEQTGVVKALTRWVLKRALAQQAIWFRQGFDLVMCVNLSAHDLQDEALPDHVAELIEQTTRAPDQLTLELTESAIMHDAEQALEVLNRFAVMGCPLSVDDFGTGYSSLDYLKRLPVRELKVDRSFVADMCRNENDASIVASTIGLAHTLGLVVVAEGVEDDATRDALAELACDRFQGFYISHPLSPAAFDRWLANASKKAGLTPATQT</sequence>
<proteinExistence type="predicted"/>
<dbReference type="SUPFAM" id="SSF103190">
    <property type="entry name" value="Sensory domain-like"/>
    <property type="match status" value="1"/>
</dbReference>
<keyword evidence="1" id="KW-0472">Membrane</keyword>
<feature type="transmembrane region" description="Helical" evidence="1">
    <location>
        <begin position="304"/>
        <end position="328"/>
    </location>
</feature>
<feature type="domain" description="GGDEF" evidence="3">
    <location>
        <begin position="393"/>
        <end position="524"/>
    </location>
</feature>
<reference evidence="4 5" key="1">
    <citation type="submission" date="2016-10" db="EMBL/GenBank/DDBJ databases">
        <authorList>
            <person name="de Groot N.N."/>
        </authorList>
    </citation>
    <scope>NUCLEOTIDE SEQUENCE [LARGE SCALE GENOMIC DNA]</scope>
    <source>
        <strain evidence="4 5">HLD2</strain>
    </source>
</reference>
<dbReference type="SUPFAM" id="SSF55073">
    <property type="entry name" value="Nucleotide cyclase"/>
    <property type="match status" value="1"/>
</dbReference>
<dbReference type="InterPro" id="IPR035919">
    <property type="entry name" value="EAL_sf"/>
</dbReference>
<dbReference type="CDD" id="cd01948">
    <property type="entry name" value="EAL"/>
    <property type="match status" value="1"/>
</dbReference>
<organism evidence="4 5">
    <name type="scientific">Thiohalomonas denitrificans</name>
    <dbReference type="NCBI Taxonomy" id="415747"/>
    <lineage>
        <taxon>Bacteria</taxon>
        <taxon>Pseudomonadati</taxon>
        <taxon>Pseudomonadota</taxon>
        <taxon>Gammaproteobacteria</taxon>
        <taxon>Thiohalomonadales</taxon>
        <taxon>Thiohalomonadaceae</taxon>
        <taxon>Thiohalomonas</taxon>
    </lineage>
</organism>
<dbReference type="PANTHER" id="PTHR33121:SF71">
    <property type="entry name" value="OXYGEN SENSOR PROTEIN DOSP"/>
    <property type="match status" value="1"/>
</dbReference>
<dbReference type="Pfam" id="PF00990">
    <property type="entry name" value="GGDEF"/>
    <property type="match status" value="1"/>
</dbReference>
<evidence type="ECO:0000313" key="5">
    <source>
        <dbReference type="Proteomes" id="UP000199648"/>
    </source>
</evidence>
<evidence type="ECO:0000259" key="2">
    <source>
        <dbReference type="PROSITE" id="PS50883"/>
    </source>
</evidence>
<keyword evidence="5" id="KW-1185">Reference proteome</keyword>
<dbReference type="InterPro" id="IPR001633">
    <property type="entry name" value="EAL_dom"/>
</dbReference>
<dbReference type="Proteomes" id="UP000199648">
    <property type="component" value="Unassembled WGS sequence"/>
</dbReference>
<dbReference type="PANTHER" id="PTHR33121">
    <property type="entry name" value="CYCLIC DI-GMP PHOSPHODIESTERASE PDEF"/>
    <property type="match status" value="1"/>
</dbReference>
<dbReference type="PROSITE" id="PS50883">
    <property type="entry name" value="EAL"/>
    <property type="match status" value="1"/>
</dbReference>